<keyword evidence="7" id="KW-0915">Sodium</keyword>
<evidence type="ECO:0000313" key="13">
    <source>
        <dbReference type="EMBL" id="KAH3690985.1"/>
    </source>
</evidence>
<evidence type="ECO:0000256" key="5">
    <source>
        <dbReference type="ARBA" id="ARBA00022692"/>
    </source>
</evidence>
<evidence type="ECO:0000256" key="12">
    <source>
        <dbReference type="SAM" id="Phobius"/>
    </source>
</evidence>
<keyword evidence="5 12" id="KW-0812">Transmembrane</keyword>
<keyword evidence="4" id="KW-1003">Cell membrane</keyword>
<dbReference type="PROSITE" id="PS50283">
    <property type="entry name" value="NA_SOLUT_SYMP_3"/>
    <property type="match status" value="1"/>
</dbReference>
<evidence type="ECO:0000256" key="9">
    <source>
        <dbReference type="ARBA" id="ARBA00023136"/>
    </source>
</evidence>
<comment type="similarity">
    <text evidence="2 11">Belongs to the sodium:solute symporter (SSF) (TC 2.A.21) family.</text>
</comment>
<evidence type="ECO:0008006" key="15">
    <source>
        <dbReference type="Google" id="ProtNLM"/>
    </source>
</evidence>
<dbReference type="Gene3D" id="1.20.1730.10">
    <property type="entry name" value="Sodium/glucose cotransporter"/>
    <property type="match status" value="1"/>
</dbReference>
<dbReference type="Pfam" id="PF00474">
    <property type="entry name" value="SSF"/>
    <property type="match status" value="1"/>
</dbReference>
<dbReference type="EMBL" id="JAIWYP010000048">
    <property type="protein sequence ID" value="KAH3690985.1"/>
    <property type="molecule type" value="Genomic_DNA"/>
</dbReference>
<comment type="caution">
    <text evidence="13">The sequence shown here is derived from an EMBL/GenBank/DDBJ whole genome shotgun (WGS) entry which is preliminary data.</text>
</comment>
<keyword evidence="3" id="KW-0813">Transport</keyword>
<comment type="subcellular location">
    <subcellularLocation>
        <location evidence="1">Cell membrane</location>
        <topology evidence="1">Multi-pass membrane protein</topology>
    </subcellularLocation>
</comment>
<dbReference type="PANTHER" id="PTHR42985">
    <property type="entry name" value="SODIUM-COUPLED MONOCARBOXYLATE TRANSPORTER"/>
    <property type="match status" value="1"/>
</dbReference>
<proteinExistence type="inferred from homology"/>
<evidence type="ECO:0000256" key="1">
    <source>
        <dbReference type="ARBA" id="ARBA00004651"/>
    </source>
</evidence>
<gene>
    <name evidence="13" type="ORF">DPMN_192933</name>
</gene>
<keyword evidence="8" id="KW-0406">Ion transport</keyword>
<organism evidence="13 14">
    <name type="scientific">Dreissena polymorpha</name>
    <name type="common">Zebra mussel</name>
    <name type="synonym">Mytilus polymorpha</name>
    <dbReference type="NCBI Taxonomy" id="45954"/>
    <lineage>
        <taxon>Eukaryota</taxon>
        <taxon>Metazoa</taxon>
        <taxon>Spiralia</taxon>
        <taxon>Lophotrochozoa</taxon>
        <taxon>Mollusca</taxon>
        <taxon>Bivalvia</taxon>
        <taxon>Autobranchia</taxon>
        <taxon>Heteroconchia</taxon>
        <taxon>Euheterodonta</taxon>
        <taxon>Imparidentia</taxon>
        <taxon>Neoheterodontei</taxon>
        <taxon>Myida</taxon>
        <taxon>Dreissenoidea</taxon>
        <taxon>Dreissenidae</taxon>
        <taxon>Dreissena</taxon>
    </lineage>
</organism>
<dbReference type="InterPro" id="IPR038377">
    <property type="entry name" value="Na/Glc_symporter_sf"/>
</dbReference>
<dbReference type="AlphaFoldDB" id="A0A9D4BDQ8"/>
<dbReference type="InterPro" id="IPR051163">
    <property type="entry name" value="Sodium:Solute_Symporter_SSF"/>
</dbReference>
<evidence type="ECO:0000256" key="11">
    <source>
        <dbReference type="RuleBase" id="RU362091"/>
    </source>
</evidence>
<evidence type="ECO:0000313" key="14">
    <source>
        <dbReference type="Proteomes" id="UP000828390"/>
    </source>
</evidence>
<keyword evidence="6 12" id="KW-1133">Transmembrane helix</keyword>
<reference evidence="13" key="1">
    <citation type="journal article" date="2019" name="bioRxiv">
        <title>The Genome of the Zebra Mussel, Dreissena polymorpha: A Resource for Invasive Species Research.</title>
        <authorList>
            <person name="McCartney M.A."/>
            <person name="Auch B."/>
            <person name="Kono T."/>
            <person name="Mallez S."/>
            <person name="Zhang Y."/>
            <person name="Obille A."/>
            <person name="Becker A."/>
            <person name="Abrahante J.E."/>
            <person name="Garbe J."/>
            <person name="Badalamenti J.P."/>
            <person name="Herman A."/>
            <person name="Mangelson H."/>
            <person name="Liachko I."/>
            <person name="Sullivan S."/>
            <person name="Sone E.D."/>
            <person name="Koren S."/>
            <person name="Silverstein K.A.T."/>
            <person name="Beckman K.B."/>
            <person name="Gohl D.M."/>
        </authorList>
    </citation>
    <scope>NUCLEOTIDE SEQUENCE</scope>
    <source>
        <strain evidence="13">Duluth1</strain>
        <tissue evidence="13">Whole animal</tissue>
    </source>
</reference>
<evidence type="ECO:0000256" key="3">
    <source>
        <dbReference type="ARBA" id="ARBA00022448"/>
    </source>
</evidence>
<dbReference type="GO" id="GO:0005886">
    <property type="term" value="C:plasma membrane"/>
    <property type="evidence" value="ECO:0007669"/>
    <property type="project" value="UniProtKB-SubCell"/>
</dbReference>
<dbReference type="Proteomes" id="UP000828390">
    <property type="component" value="Unassembled WGS sequence"/>
</dbReference>
<feature type="transmembrane region" description="Helical" evidence="12">
    <location>
        <begin position="91"/>
        <end position="110"/>
    </location>
</feature>
<feature type="transmembrane region" description="Helical" evidence="12">
    <location>
        <begin position="61"/>
        <end position="79"/>
    </location>
</feature>
<evidence type="ECO:0000256" key="10">
    <source>
        <dbReference type="ARBA" id="ARBA00023201"/>
    </source>
</evidence>
<protein>
    <recommendedName>
        <fullName evidence="15">Sodium-dependent multivitamin transporter</fullName>
    </recommendedName>
</protein>
<name>A0A9D4BDQ8_DREPO</name>
<keyword evidence="10" id="KW-0739">Sodium transport</keyword>
<keyword evidence="9 12" id="KW-0472">Membrane</keyword>
<dbReference type="GO" id="GO:0015293">
    <property type="term" value="F:symporter activity"/>
    <property type="evidence" value="ECO:0007669"/>
    <property type="project" value="TreeGrafter"/>
</dbReference>
<reference evidence="13" key="2">
    <citation type="submission" date="2020-11" db="EMBL/GenBank/DDBJ databases">
        <authorList>
            <person name="McCartney M.A."/>
            <person name="Auch B."/>
            <person name="Kono T."/>
            <person name="Mallez S."/>
            <person name="Becker A."/>
            <person name="Gohl D.M."/>
            <person name="Silverstein K.A.T."/>
            <person name="Koren S."/>
            <person name="Bechman K.B."/>
            <person name="Herman A."/>
            <person name="Abrahante J.E."/>
            <person name="Garbe J."/>
        </authorList>
    </citation>
    <scope>NUCLEOTIDE SEQUENCE</scope>
    <source>
        <strain evidence="13">Duluth1</strain>
        <tissue evidence="13">Whole animal</tissue>
    </source>
</reference>
<evidence type="ECO:0000256" key="4">
    <source>
        <dbReference type="ARBA" id="ARBA00022475"/>
    </source>
</evidence>
<dbReference type="GO" id="GO:0006814">
    <property type="term" value="P:sodium ion transport"/>
    <property type="evidence" value="ECO:0007669"/>
    <property type="project" value="UniProtKB-KW"/>
</dbReference>
<sequence length="139" mass="15783">MTAERNYSFLTGQKNTFSIADYVIFGCMLAVSTFIGFFYAIKDRRISDTKLFLLAGGKMNCVPVSMSLLASFMSAITLLGTPAEMYNYGTMYWWIGLSYAGAVGLSAHVYTPIFYRLRLTSCYEVNRNLLMDIVKREFF</sequence>
<accession>A0A9D4BDQ8</accession>
<keyword evidence="14" id="KW-1185">Reference proteome</keyword>
<feature type="transmembrane region" description="Helical" evidence="12">
    <location>
        <begin position="20"/>
        <end position="41"/>
    </location>
</feature>
<evidence type="ECO:0000256" key="2">
    <source>
        <dbReference type="ARBA" id="ARBA00006434"/>
    </source>
</evidence>
<evidence type="ECO:0000256" key="6">
    <source>
        <dbReference type="ARBA" id="ARBA00022989"/>
    </source>
</evidence>
<evidence type="ECO:0000256" key="7">
    <source>
        <dbReference type="ARBA" id="ARBA00023053"/>
    </source>
</evidence>
<dbReference type="PANTHER" id="PTHR42985:SF45">
    <property type="entry name" value="SODIUM_IODIDE COTRANSPORTER-LIKE"/>
    <property type="match status" value="1"/>
</dbReference>
<dbReference type="InterPro" id="IPR001734">
    <property type="entry name" value="Na/solute_symporter"/>
</dbReference>
<evidence type="ECO:0000256" key="8">
    <source>
        <dbReference type="ARBA" id="ARBA00023065"/>
    </source>
</evidence>